<evidence type="ECO:0000313" key="2">
    <source>
        <dbReference type="EMBL" id="QBK63836.1"/>
    </source>
</evidence>
<evidence type="ECO:0000313" key="1">
    <source>
        <dbReference type="EMBL" id="QBK62576.1"/>
    </source>
</evidence>
<evidence type="ECO:0000313" key="4">
    <source>
        <dbReference type="EMBL" id="QBK66360.1"/>
    </source>
</evidence>
<dbReference type="EMBL" id="CP036570">
    <property type="protein sequence ID" value="QBK62576.1"/>
    <property type="molecule type" value="Genomic_DNA"/>
</dbReference>
<organism evidence="3">
    <name type="scientific">Borrelia miyamotoi</name>
    <dbReference type="NCBI Taxonomy" id="47466"/>
    <lineage>
        <taxon>Bacteria</taxon>
        <taxon>Pseudomonadati</taxon>
        <taxon>Spirochaetota</taxon>
        <taxon>Spirochaetia</taxon>
        <taxon>Spirochaetales</taxon>
        <taxon>Borreliaceae</taxon>
        <taxon>Borrelia</taxon>
    </lineage>
</organism>
<accession>A0A481YJI8</accession>
<dbReference type="AlphaFoldDB" id="A0A481YJI8"/>
<reference evidence="3" key="1">
    <citation type="submission" date="2019-03" db="EMBL/GenBank/DDBJ databases">
        <title>Whole genome sequencing of Borrelia miyamotoi strains isolated at the Russian territory.</title>
        <authorList>
            <person name="Kuleshov K.V."/>
            <person name="Platonov A.E."/>
            <person name="Goptar I.A."/>
            <person name="Shipulin G.A."/>
            <person name="Markelov M.L."/>
            <person name="Koetsveld J."/>
            <person name="Kolyasnikova N.M."/>
            <person name="Sarksyan D.S."/>
            <person name="Toporkova M.G."/>
            <person name="Hovius J.W."/>
        </authorList>
    </citation>
    <scope>NUCLEOTIDE SEQUENCE</scope>
    <source>
        <strain evidence="5">Yekat-18</strain>
        <strain evidence="4">Yekat-19</strain>
        <strain evidence="3">Yekat-21</strain>
        <strain evidence="2">Yekat-31</strain>
        <strain evidence="1">Yekat-76</strain>
        <plasmid evidence="3">unnamed</plasmid>
    </source>
</reference>
<evidence type="ECO:0000313" key="3">
    <source>
        <dbReference type="EMBL" id="QBK65090.1"/>
    </source>
</evidence>
<name>A0A481YJI8_9SPIR</name>
<dbReference type="EMBL" id="CP037484">
    <property type="protein sequence ID" value="QBL99305.1"/>
    <property type="molecule type" value="Genomic_DNA"/>
</dbReference>
<gene>
    <name evidence="1" type="ORF">EZU67_05340</name>
    <name evidence="2" type="ORF">EZU68_05475</name>
    <name evidence="3" type="ORF">EZU69_05235</name>
    <name evidence="4" type="ORF">EZU70_05300</name>
    <name evidence="5" type="ORF">EZU71_05480</name>
</gene>
<protein>
    <submittedName>
        <fullName evidence="3">Uncharacterized protein</fullName>
    </submittedName>
</protein>
<geneLocation type="plasmid" evidence="3">
    <name>unnamed</name>
</geneLocation>
<dbReference type="EMBL" id="CP036741">
    <property type="protein sequence ID" value="QBK63836.1"/>
    <property type="molecule type" value="Genomic_DNA"/>
</dbReference>
<sequence length="81" mass="9725">MNKKMFIICVVFVLINYCNDFLHLYCLYNSEQDISKELINKRLDNCNFKNWEDKRFFAYASQIRGGLRKIGIKEKSVFRCS</sequence>
<dbReference type="EMBL" id="CP036924">
    <property type="protein sequence ID" value="QBK65090.1"/>
    <property type="molecule type" value="Genomic_DNA"/>
</dbReference>
<dbReference type="RefSeq" id="WP_132987301.1">
    <property type="nucleotide sequence ID" value="NZ_CP024210.2"/>
</dbReference>
<proteinExistence type="predicted"/>
<dbReference type="Pfam" id="PF07268">
    <property type="entry name" value="EppA_BapA"/>
    <property type="match status" value="1"/>
</dbReference>
<dbReference type="InterPro" id="IPR009894">
    <property type="entry name" value="EppA_BapA"/>
</dbReference>
<dbReference type="EMBL" id="CP037067">
    <property type="protein sequence ID" value="QBK66360.1"/>
    <property type="molecule type" value="Genomic_DNA"/>
</dbReference>
<evidence type="ECO:0000313" key="5">
    <source>
        <dbReference type="EMBL" id="QBL99305.1"/>
    </source>
</evidence>
<keyword evidence="3" id="KW-0614">Plasmid</keyword>